<dbReference type="Proteomes" id="UP000813824">
    <property type="component" value="Unassembled WGS sequence"/>
</dbReference>
<dbReference type="EMBL" id="JAEVFJ010000025">
    <property type="protein sequence ID" value="KAH8094622.1"/>
    <property type="molecule type" value="Genomic_DNA"/>
</dbReference>
<reference evidence="2" key="1">
    <citation type="journal article" date="2021" name="New Phytol.">
        <title>Evolutionary innovations through gain and loss of genes in the ectomycorrhizal Boletales.</title>
        <authorList>
            <person name="Wu G."/>
            <person name="Miyauchi S."/>
            <person name="Morin E."/>
            <person name="Kuo A."/>
            <person name="Drula E."/>
            <person name="Varga T."/>
            <person name="Kohler A."/>
            <person name="Feng B."/>
            <person name="Cao Y."/>
            <person name="Lipzen A."/>
            <person name="Daum C."/>
            <person name="Hundley H."/>
            <person name="Pangilinan J."/>
            <person name="Johnson J."/>
            <person name="Barry K."/>
            <person name="LaButti K."/>
            <person name="Ng V."/>
            <person name="Ahrendt S."/>
            <person name="Min B."/>
            <person name="Choi I.G."/>
            <person name="Park H."/>
            <person name="Plett J.M."/>
            <person name="Magnuson J."/>
            <person name="Spatafora J.W."/>
            <person name="Nagy L.G."/>
            <person name="Henrissat B."/>
            <person name="Grigoriev I.V."/>
            <person name="Yang Z.L."/>
            <person name="Xu J."/>
            <person name="Martin F.M."/>
        </authorList>
    </citation>
    <scope>NUCLEOTIDE SEQUENCE</scope>
    <source>
        <strain evidence="2">KKN 215</strain>
    </source>
</reference>
<dbReference type="AlphaFoldDB" id="A0A8K0UKJ1"/>
<sequence>MPTSLTRLRNDRIYVDLDTKKDLEETIKSISSRGKDRVVLPSENLVHTNSPAYAIVRLESPPLFPRDRNPGHVINGQGISRSVGKAGDILDLITSAPLEIRSSQGSDMYKQHMAVVSGWTALVTPFSPTPSLESGTSEIDELLSPSPPDASPLYVKLLEDSKMDEYEMPRAEGKMLGSQAFGAGQSLSDFLSPVLHPIPVARNVDPRIITSPKLQSSSPQTIITASMLGQPPSADDEDIRNSLSARSSRLEDPKSDDTDDLLTNIQARGGLLPSQDPLGFVLKETFDDKEALMMQIPQLPPPNEHNPSTIIPAGMAHLLASWKCGQQDQVEALGASVSCLKKVKGLQSLNIELSWRPFNFGYHVPTDEEVADVDEKTSGRLRTWLESNSPGAGEVLSGLLGSLPDFGDDDVGEHVFTPAERHFTLNDGPISAEFYTLDDDAFALTEQERRRLHGHPQKYHDPDEYTSSSGKHDDSPESQSPPQKKHKRGTPDWQTVSYAQPPSEDSGIYINDIVETGRPGHSQFCQISDEAEGFPGPSQDGELFPDIDPVHYLTGSSPTYDATYSRDSVRLARSPSISAHGIGFMPLSFDSTQQQYPGPVHEQHSYERLSEAELNPAPPKSREATPHDSGLGEVEGDLRQLDSTPPLPKKALLVSHRRQSLAMFLAIRAKELTFTNEVLPSSPPATVPNNNLALNEDCQTYFPIPEEISDRNTLELPASLPDVKHRHQYMAALAIAEKRSLVRLLSLPHNSVNLVVREDLGGAHLILDPSTAVYTTPLLALSSQTDELLETISRLSWRFLNILIIFEAFSPSSYLQENPRPSAVNPFSPPTLKAIRKFRRDLSLAEAYSNKCPGTTVHYAFALDADHVSRYIRMFGDLAESGDSTNGAIWGDRIWLEGDEEDGERDLAFVNGMNTFIASIILSQTTLEDFLQQSPDERLQNFGYLVGRERLVMVLKSSKYLG</sequence>
<keyword evidence="3" id="KW-1185">Reference proteome</keyword>
<feature type="region of interest" description="Disordered" evidence="1">
    <location>
        <begin position="452"/>
        <end position="507"/>
    </location>
</feature>
<evidence type="ECO:0000313" key="2">
    <source>
        <dbReference type="EMBL" id="KAH8094622.1"/>
    </source>
</evidence>
<organism evidence="2 3">
    <name type="scientific">Cristinia sonorae</name>
    <dbReference type="NCBI Taxonomy" id="1940300"/>
    <lineage>
        <taxon>Eukaryota</taxon>
        <taxon>Fungi</taxon>
        <taxon>Dikarya</taxon>
        <taxon>Basidiomycota</taxon>
        <taxon>Agaricomycotina</taxon>
        <taxon>Agaricomycetes</taxon>
        <taxon>Agaricomycetidae</taxon>
        <taxon>Agaricales</taxon>
        <taxon>Pleurotineae</taxon>
        <taxon>Stephanosporaceae</taxon>
        <taxon>Cristinia</taxon>
    </lineage>
</organism>
<protein>
    <submittedName>
        <fullName evidence="2">Uncharacterized protein</fullName>
    </submittedName>
</protein>
<proteinExistence type="predicted"/>
<name>A0A8K0UKJ1_9AGAR</name>
<evidence type="ECO:0000256" key="1">
    <source>
        <dbReference type="SAM" id="MobiDB-lite"/>
    </source>
</evidence>
<feature type="region of interest" description="Disordered" evidence="1">
    <location>
        <begin position="593"/>
        <end position="646"/>
    </location>
</feature>
<dbReference type="OrthoDB" id="2422840at2759"/>
<evidence type="ECO:0000313" key="3">
    <source>
        <dbReference type="Proteomes" id="UP000813824"/>
    </source>
</evidence>
<comment type="caution">
    <text evidence="2">The sequence shown here is derived from an EMBL/GenBank/DDBJ whole genome shotgun (WGS) entry which is preliminary data.</text>
</comment>
<feature type="compositionally biased region" description="Basic and acidic residues" evidence="1">
    <location>
        <begin position="601"/>
        <end position="611"/>
    </location>
</feature>
<accession>A0A8K0UKJ1</accession>
<gene>
    <name evidence="2" type="ORF">BXZ70DRAFT_896480</name>
</gene>
<feature type="region of interest" description="Disordered" evidence="1">
    <location>
        <begin position="226"/>
        <end position="259"/>
    </location>
</feature>